<dbReference type="InterPro" id="IPR009936">
    <property type="entry name" value="DUF1468"/>
</dbReference>
<evidence type="ECO:0000313" key="3">
    <source>
        <dbReference type="EMBL" id="PVX39686.1"/>
    </source>
</evidence>
<name>A0A2U0T7T5_9PAST</name>
<organism evidence="3 4">
    <name type="scientific">Alitibacter langaaensis DSM 22999</name>
    <dbReference type="NCBI Taxonomy" id="1122935"/>
    <lineage>
        <taxon>Bacteria</taxon>
        <taxon>Pseudomonadati</taxon>
        <taxon>Pseudomonadota</taxon>
        <taxon>Gammaproteobacteria</taxon>
        <taxon>Pasteurellales</taxon>
        <taxon>Pasteurellaceae</taxon>
        <taxon>Alitibacter</taxon>
    </lineage>
</organism>
<gene>
    <name evidence="3" type="ORF">C8D76_10520</name>
</gene>
<feature type="transmembrane region" description="Helical" evidence="1">
    <location>
        <begin position="31"/>
        <end position="54"/>
    </location>
</feature>
<dbReference type="AlphaFoldDB" id="A0A2U0T7T5"/>
<feature type="transmembrane region" description="Helical" evidence="1">
    <location>
        <begin position="75"/>
        <end position="96"/>
    </location>
</feature>
<keyword evidence="1" id="KW-0812">Transmembrane</keyword>
<evidence type="ECO:0000313" key="4">
    <source>
        <dbReference type="Proteomes" id="UP000245909"/>
    </source>
</evidence>
<accession>A0A2U0T7T5</accession>
<proteinExistence type="predicted"/>
<dbReference type="Proteomes" id="UP000245909">
    <property type="component" value="Unassembled WGS sequence"/>
</dbReference>
<reference evidence="3 4" key="1">
    <citation type="submission" date="2018-05" db="EMBL/GenBank/DDBJ databases">
        <title>Genomic Encyclopedia of Type Strains, Phase IV (KMG-IV): sequencing the most valuable type-strain genomes for metagenomic binning, comparative biology and taxonomic classification.</title>
        <authorList>
            <person name="Goeker M."/>
        </authorList>
    </citation>
    <scope>NUCLEOTIDE SEQUENCE [LARGE SCALE GENOMIC DNA]</scope>
    <source>
        <strain evidence="3 4">DSM 22999</strain>
    </source>
</reference>
<keyword evidence="1" id="KW-1133">Transmembrane helix</keyword>
<dbReference type="OrthoDB" id="6460484at2"/>
<protein>
    <submittedName>
        <fullName evidence="3">Tripartite tricarboxylate transporter TctB family protein</fullName>
    </submittedName>
</protein>
<evidence type="ECO:0000256" key="1">
    <source>
        <dbReference type="SAM" id="Phobius"/>
    </source>
</evidence>
<dbReference type="EMBL" id="QENU01000005">
    <property type="protein sequence ID" value="PVX39686.1"/>
    <property type="molecule type" value="Genomic_DNA"/>
</dbReference>
<feature type="transmembrane region" description="Helical" evidence="1">
    <location>
        <begin position="116"/>
        <end position="138"/>
    </location>
</feature>
<evidence type="ECO:0000259" key="2">
    <source>
        <dbReference type="Pfam" id="PF07331"/>
    </source>
</evidence>
<sequence length="148" mass="16672">MIRLFTPIFLFIFGLIVSVYSYQAYGDFSEYGAAFYPTVIGVILAFFGFIDFIMEIKLKGKYVFQSFDLIQDGKIILLITAVIGFYILTVDYLGFVLTTTLILCFLTLPFMVKNKILIAVLLFILAIGIYLLFAKLLLVGLPGGILFE</sequence>
<keyword evidence="1" id="KW-0472">Membrane</keyword>
<dbReference type="Pfam" id="PF07331">
    <property type="entry name" value="TctB"/>
    <property type="match status" value="1"/>
</dbReference>
<dbReference type="RefSeq" id="WP_116631656.1">
    <property type="nucleotide sequence ID" value="NZ_QENU01000005.1"/>
</dbReference>
<keyword evidence="4" id="KW-1185">Reference proteome</keyword>
<feature type="domain" description="DUF1468" evidence="2">
    <location>
        <begin position="8"/>
        <end position="142"/>
    </location>
</feature>
<comment type="caution">
    <text evidence="3">The sequence shown here is derived from an EMBL/GenBank/DDBJ whole genome shotgun (WGS) entry which is preliminary data.</text>
</comment>